<dbReference type="SUPFAM" id="SSF53335">
    <property type="entry name" value="S-adenosyl-L-methionine-dependent methyltransferases"/>
    <property type="match status" value="1"/>
</dbReference>
<dbReference type="Proteomes" id="UP000012174">
    <property type="component" value="Unassembled WGS sequence"/>
</dbReference>
<evidence type="ECO:0000313" key="3">
    <source>
        <dbReference type="EMBL" id="EMR72238.1"/>
    </source>
</evidence>
<dbReference type="STRING" id="1287681.M7T5S4"/>
<dbReference type="EMBL" id="KB705480">
    <property type="protein sequence ID" value="EMR72238.1"/>
    <property type="molecule type" value="Genomic_DNA"/>
</dbReference>
<dbReference type="OrthoDB" id="417125at2759"/>
<protein>
    <submittedName>
        <fullName evidence="3">Putative-like methyltransferase family protein</fullName>
    </submittedName>
</protein>
<feature type="region of interest" description="Disordered" evidence="1">
    <location>
        <begin position="8"/>
        <end position="43"/>
    </location>
</feature>
<evidence type="ECO:0000313" key="4">
    <source>
        <dbReference type="Proteomes" id="UP000012174"/>
    </source>
</evidence>
<evidence type="ECO:0000256" key="1">
    <source>
        <dbReference type="SAM" id="MobiDB-lite"/>
    </source>
</evidence>
<dbReference type="InterPro" id="IPR002877">
    <property type="entry name" value="RNA_MeTrfase_FtsJ_dom"/>
</dbReference>
<feature type="compositionally biased region" description="Low complexity" evidence="1">
    <location>
        <begin position="14"/>
        <end position="23"/>
    </location>
</feature>
<organism evidence="3 4">
    <name type="scientific">Eutypa lata (strain UCR-EL1)</name>
    <name type="common">Grapevine dieback disease fungus</name>
    <name type="synonym">Eutypa armeniacae</name>
    <dbReference type="NCBI Taxonomy" id="1287681"/>
    <lineage>
        <taxon>Eukaryota</taxon>
        <taxon>Fungi</taxon>
        <taxon>Dikarya</taxon>
        <taxon>Ascomycota</taxon>
        <taxon>Pezizomycotina</taxon>
        <taxon>Sordariomycetes</taxon>
        <taxon>Xylariomycetidae</taxon>
        <taxon>Xylariales</taxon>
        <taxon>Diatrypaceae</taxon>
        <taxon>Eutypa</taxon>
    </lineage>
</organism>
<dbReference type="GO" id="GO:0032259">
    <property type="term" value="P:methylation"/>
    <property type="evidence" value="ECO:0007669"/>
    <property type="project" value="UniProtKB-KW"/>
</dbReference>
<gene>
    <name evidence="3" type="ORF">UCREL1_727</name>
</gene>
<feature type="domain" description="Ribosomal RNA methyltransferase FtsJ" evidence="2">
    <location>
        <begin position="142"/>
        <end position="340"/>
    </location>
</feature>
<dbReference type="GO" id="GO:0008168">
    <property type="term" value="F:methyltransferase activity"/>
    <property type="evidence" value="ECO:0007669"/>
    <property type="project" value="UniProtKB-KW"/>
</dbReference>
<dbReference type="eggNOG" id="ENOG502S5H8">
    <property type="taxonomic scope" value="Eukaryota"/>
</dbReference>
<keyword evidence="3" id="KW-0489">Methyltransferase</keyword>
<dbReference type="OMA" id="KRWKRIW"/>
<reference evidence="4" key="1">
    <citation type="journal article" date="2013" name="Genome Announc.">
        <title>Draft genome sequence of the grapevine dieback fungus Eutypa lata UCR-EL1.</title>
        <authorList>
            <person name="Blanco-Ulate B."/>
            <person name="Rolshausen P.E."/>
            <person name="Cantu D."/>
        </authorList>
    </citation>
    <scope>NUCLEOTIDE SEQUENCE [LARGE SCALE GENOMIC DNA]</scope>
    <source>
        <strain evidence="4">UCR-EL1</strain>
    </source>
</reference>
<evidence type="ECO:0000259" key="2">
    <source>
        <dbReference type="Pfam" id="PF01728"/>
    </source>
</evidence>
<dbReference type="AlphaFoldDB" id="M7T5S4"/>
<feature type="compositionally biased region" description="Polar residues" evidence="1">
    <location>
        <begin position="31"/>
        <end position="40"/>
    </location>
</feature>
<accession>M7T5S4</accession>
<keyword evidence="3" id="KW-0808">Transferase</keyword>
<dbReference type="Pfam" id="PF01728">
    <property type="entry name" value="FtsJ"/>
    <property type="match status" value="1"/>
</dbReference>
<dbReference type="Gene3D" id="3.40.50.150">
    <property type="entry name" value="Vaccinia Virus protein VP39"/>
    <property type="match status" value="1"/>
</dbReference>
<dbReference type="KEGG" id="ela:UCREL1_727"/>
<dbReference type="HOGENOM" id="CLU_043071_0_0_1"/>
<dbReference type="InterPro" id="IPR029063">
    <property type="entry name" value="SAM-dependent_MTases_sf"/>
</dbReference>
<sequence length="437" mass="48567">MALLITEINHHDGAQAPDAGPDAVNGHDAQENPSSPSSTEAEGVTTYGIIRQYLLERVPEFQRLTDLRRQGWERKEGDVFFEKQRRDADNANVDEKTAYYFYQLMRKIAGELHTNTGALRVSPRAARRAAVTAASEAGAPPARILDMCAAPGGFLEVALSKNPGAHAVAFSLPESLGGHRMLLPQNANVTLKFLDVTMLAADMGMNVTETGTRVETITTTATMGIPDDHPDKENFILERQLQSEQLFDLVLCDGQVLRTHKDHRAPYRERREASRLTLTQLALGLEHLRPGGTLIALLHKLEAWDTLFLLRTFNRFSHVRAFKPRAGHAKRSSFYLVAKGVNSDAPEAKRAVRRWKEGWRVATFGSEEEYKDRDALVGVGDDRGSAVGVEDVLEEFGERFVELGRRVWDIQARALEDAPFMNGSGGRRGSRRQRGGD</sequence>
<keyword evidence="4" id="KW-1185">Reference proteome</keyword>
<proteinExistence type="predicted"/>
<name>M7T5S4_EUTLA</name>